<feature type="chain" id="PRO_5038583156" evidence="1">
    <location>
        <begin position="20"/>
        <end position="334"/>
    </location>
</feature>
<sequence length="334" mass="38216">MKRLTSLLALAISFFSVIACGDGTKTLLPNVSGKAGEIIVVVNKGDWEGAVGNELRGLLASDCPFLPQKEPLYTLINITPATFTNIFQLHRNIVFVNIDQNVTEPGVVYKSDQWAQPQCIVLVNAPDSDTALSILKENGKNILNAFEQAERDRVIINSIQYEEYSLRKAVAETFGGSPYFPIGYSMKKQTNDFFWISYDTQYTIQGVFVYRYPATGKDDLTLDNIIRHRNEMLKANVPGMFENTWMTTAEAVAPSLEYLKYRGREFAQTRGFWEVHNDYMGGPFISHSFYSKDGKYIIVLEAFVYAPRYDKRNYLRQVESIIYSFEWEDQQEKR</sequence>
<reference evidence="2" key="2">
    <citation type="journal article" date="2021" name="PeerJ">
        <title>Extensive microbial diversity within the chicken gut microbiome revealed by metagenomics and culture.</title>
        <authorList>
            <person name="Gilroy R."/>
            <person name="Ravi A."/>
            <person name="Getino M."/>
            <person name="Pursley I."/>
            <person name="Horton D.L."/>
            <person name="Alikhan N.F."/>
            <person name="Baker D."/>
            <person name="Gharbi K."/>
            <person name="Hall N."/>
            <person name="Watson M."/>
            <person name="Adriaenssens E.M."/>
            <person name="Foster-Nyarko E."/>
            <person name="Jarju S."/>
            <person name="Secka A."/>
            <person name="Antonio M."/>
            <person name="Oren A."/>
            <person name="Chaudhuri R.R."/>
            <person name="La Ragione R."/>
            <person name="Hildebrand F."/>
            <person name="Pallen M.J."/>
        </authorList>
    </citation>
    <scope>NUCLEOTIDE SEQUENCE</scope>
    <source>
        <strain evidence="2">B2-16538</strain>
    </source>
</reference>
<dbReference type="Pfam" id="PF16125">
    <property type="entry name" value="DUF4837"/>
    <property type="match status" value="1"/>
</dbReference>
<dbReference type="InterPro" id="IPR032286">
    <property type="entry name" value="DUF4837"/>
</dbReference>
<accession>A0A9D9NSN2</accession>
<evidence type="ECO:0000256" key="1">
    <source>
        <dbReference type="SAM" id="SignalP"/>
    </source>
</evidence>
<reference evidence="2" key="1">
    <citation type="submission" date="2020-10" db="EMBL/GenBank/DDBJ databases">
        <authorList>
            <person name="Gilroy R."/>
        </authorList>
    </citation>
    <scope>NUCLEOTIDE SEQUENCE</scope>
    <source>
        <strain evidence="2">B2-16538</strain>
    </source>
</reference>
<evidence type="ECO:0000313" key="3">
    <source>
        <dbReference type="Proteomes" id="UP000823750"/>
    </source>
</evidence>
<dbReference type="EMBL" id="JADILX010000129">
    <property type="protein sequence ID" value="MBO8486456.1"/>
    <property type="molecule type" value="Genomic_DNA"/>
</dbReference>
<feature type="signal peptide" evidence="1">
    <location>
        <begin position="1"/>
        <end position="19"/>
    </location>
</feature>
<dbReference type="AlphaFoldDB" id="A0A9D9NSN2"/>
<dbReference type="PROSITE" id="PS51257">
    <property type="entry name" value="PROKAR_LIPOPROTEIN"/>
    <property type="match status" value="1"/>
</dbReference>
<proteinExistence type="predicted"/>
<name>A0A9D9NSN2_9BACT</name>
<evidence type="ECO:0000313" key="2">
    <source>
        <dbReference type="EMBL" id="MBO8486456.1"/>
    </source>
</evidence>
<dbReference type="Proteomes" id="UP000823750">
    <property type="component" value="Unassembled WGS sequence"/>
</dbReference>
<comment type="caution">
    <text evidence="2">The sequence shown here is derived from an EMBL/GenBank/DDBJ whole genome shotgun (WGS) entry which is preliminary data.</text>
</comment>
<organism evidence="2 3">
    <name type="scientific">Candidatus Cryptobacteroides excrementavium</name>
    <dbReference type="NCBI Taxonomy" id="2840759"/>
    <lineage>
        <taxon>Bacteria</taxon>
        <taxon>Pseudomonadati</taxon>
        <taxon>Bacteroidota</taxon>
        <taxon>Bacteroidia</taxon>
        <taxon>Bacteroidales</taxon>
        <taxon>Candidatus Cryptobacteroides</taxon>
    </lineage>
</organism>
<gene>
    <name evidence="2" type="ORF">IAB78_08550</name>
</gene>
<protein>
    <submittedName>
        <fullName evidence="2">DUF4837 family protein</fullName>
    </submittedName>
</protein>
<keyword evidence="1" id="KW-0732">Signal</keyword>